<evidence type="ECO:0000256" key="1">
    <source>
        <dbReference type="SAM" id="MobiDB-lite"/>
    </source>
</evidence>
<dbReference type="Proteomes" id="UP000037069">
    <property type="component" value="Unassembled WGS sequence"/>
</dbReference>
<feature type="region of interest" description="Disordered" evidence="1">
    <location>
        <begin position="660"/>
        <end position="688"/>
    </location>
</feature>
<feature type="compositionally biased region" description="Pro residues" evidence="1">
    <location>
        <begin position="585"/>
        <end position="594"/>
    </location>
</feature>
<dbReference type="InterPro" id="IPR002557">
    <property type="entry name" value="Chitin-bd_dom"/>
</dbReference>
<protein>
    <recommendedName>
        <fullName evidence="2">Chitin-binding type-2 domain-containing protein</fullName>
    </recommendedName>
</protein>
<dbReference type="OMA" id="HNYKATR"/>
<evidence type="ECO:0000313" key="4">
    <source>
        <dbReference type="Proteomes" id="UP000037069"/>
    </source>
</evidence>
<dbReference type="Pfam" id="PF01607">
    <property type="entry name" value="CBM_14"/>
    <property type="match status" value="1"/>
</dbReference>
<reference evidence="3 4" key="1">
    <citation type="journal article" date="2015" name="Nat. Commun.">
        <title>Lucilia cuprina genome unlocks parasitic fly biology to underpin future interventions.</title>
        <authorList>
            <person name="Anstead C.A."/>
            <person name="Korhonen P.K."/>
            <person name="Young N.D."/>
            <person name="Hall R.S."/>
            <person name="Jex A.R."/>
            <person name="Murali S.C."/>
            <person name="Hughes D.S."/>
            <person name="Lee S.F."/>
            <person name="Perry T."/>
            <person name="Stroehlein A.J."/>
            <person name="Ansell B.R."/>
            <person name="Breugelmans B."/>
            <person name="Hofmann A."/>
            <person name="Qu J."/>
            <person name="Dugan S."/>
            <person name="Lee S.L."/>
            <person name="Chao H."/>
            <person name="Dinh H."/>
            <person name="Han Y."/>
            <person name="Doddapaneni H.V."/>
            <person name="Worley K.C."/>
            <person name="Muzny D.M."/>
            <person name="Ioannidis P."/>
            <person name="Waterhouse R.M."/>
            <person name="Zdobnov E.M."/>
            <person name="James P.J."/>
            <person name="Bagnall N.H."/>
            <person name="Kotze A.C."/>
            <person name="Gibbs R.A."/>
            <person name="Richards S."/>
            <person name="Batterham P."/>
            <person name="Gasser R.B."/>
        </authorList>
    </citation>
    <scope>NUCLEOTIDE SEQUENCE [LARGE SCALE GENOMIC DNA]</scope>
    <source>
        <strain evidence="3 4">LS</strain>
        <tissue evidence="3">Full body</tissue>
    </source>
</reference>
<dbReference type="Gene3D" id="2.170.140.10">
    <property type="entry name" value="Chitin binding domain"/>
    <property type="match status" value="1"/>
</dbReference>
<feature type="compositionally biased region" description="Low complexity" evidence="1">
    <location>
        <begin position="660"/>
        <end position="675"/>
    </location>
</feature>
<sequence length="1359" mass="152178">MAFYVPVSELPINKQYASKNNIHATKQLARPSATGSTGSSFIPLPPQYVHSGMQYLPPAPSAASSAPSGHQHYQGNAGLGSYHTHGFGGQQQPQQQQQFHLLPPPTGHSHIHLQPPGPPGPSAASLPTFTGHGKGNGNNHNAFVTFKEVNPKRQKTVQHFPPLTSTASSPSASSSSYENIRQTSSIIKQQKAHHYGISGGGSSSGTAAVYRPRTKQSKINLTPFTPSNTVPGNFVPIVYTPVNSNNNNILNSHATAAGGEINDSSSYNQDENQQYPKQQHQLQHPRNQPQQIAIEYSSGPLPPSASATLIPIDVQPVPQRHHQQQQQQQHQHNPKQQSQFYSVSNSPVNVDLTHSAVGGGGTIASEDLAHHHQHNNAEAISIHKHVHFKYISSCSPPTIYHQNQNQHHQQQPEHVIIDAPLRTLQQSQTVTGIGSQQQQQQQQLYHGGKSATQFQPPKPESFFDSEIQLQQHHNQHQQHQQQQHNIEQVLKDVNAYSSSTKNSQMMTPQEKYVMYLQQRIRYNKHQQRQHAIRHKYREHNTDKEQHYQQQQQNIQPNPSQIFVLSSTMSPPIHVSPGTVTALAPIRPPLPPPSPSHYDPNYPQHSPIHHDLYPRPELKPTASGGVSASATGGSTAAGEEEQILTIPVHSLFGELDTLQQQQHNHYSQSHSVSLPSSHHKSQYSKHGSQKPQYIDYVINEPQQSLDDEQQQHQHQLELLKPTLGPPSHAFILVTTDAPFPNEPVTQENYATSLRPPFKNKSKLRLQPVSKEKNVNYPTIREQSPTGRPHVVSITPTGKSHPYNDEDAKYVYVKEEFGQKLSTAQGGGGVGKLKPSNKYESDDNQIPQQRQQQHHHHHQQQQQQQQHDENMPLQTLATRQPITHHQQHNEVQHNVPVTGIESTPPKTILADPNELPDIRTSSLAEILHKLQESNHLPHTLTPDNIDNSIKTLIRILNNLKQTQTIVANPPQHHEIPAHSHPSSPDYDYTTGSEEEQQQPEPHDLSLLTPTGPNKHPGPSTGRPGIDYPNYAEIPQTSFDCSEQRYKGFFGDPETNCQVWHYCDLNGGKASFLCPNGTIFSQIALTCDWWFNVKCATTAQLYVLNERLYKYILPFTPKFPEDYSGPIVDKYLAMKFQEMEEKMRLEKEKALQEEVEAETETEQPVTISEDNHLDETTTEDNVNRHVKSHPQQTKHESVNSQVSEQSSERNLLIDDEVDDISLRGTVDNFESTTIATMAATLKSEPISYSLKPIIVSSTAGPDYDEEQSHEYEKRDHDKVIKDLEVKKSDTEESLEDDDKNNEGGTEKSVLPPPPTETATSVASSKKMQITVEKVDVIEIKPDEATGHLIRDMLLNSKHKQNK</sequence>
<feature type="compositionally biased region" description="Basic and acidic residues" evidence="1">
    <location>
        <begin position="607"/>
        <end position="617"/>
    </location>
</feature>
<comment type="caution">
    <text evidence="3">The sequence shown here is derived from an EMBL/GenBank/DDBJ whole genome shotgun (WGS) entry which is preliminary data.</text>
</comment>
<dbReference type="PANTHER" id="PTHR22933:SF18">
    <property type="match status" value="1"/>
</dbReference>
<proteinExistence type="predicted"/>
<name>A0A0L0BTH8_LUCCU</name>
<dbReference type="InterPro" id="IPR036508">
    <property type="entry name" value="Chitin-bd_dom_sf"/>
</dbReference>
<dbReference type="PROSITE" id="PS50940">
    <property type="entry name" value="CHIT_BIND_II"/>
    <property type="match status" value="1"/>
</dbReference>
<feature type="compositionally biased region" description="Polar residues" evidence="1">
    <location>
        <begin position="1313"/>
        <end position="1322"/>
    </location>
</feature>
<dbReference type="PANTHER" id="PTHR22933">
    <property type="entry name" value="FI18007P1-RELATED"/>
    <property type="match status" value="1"/>
</dbReference>
<dbReference type="InterPro" id="IPR052976">
    <property type="entry name" value="Scoloptoxin-like"/>
</dbReference>
<feature type="region of interest" description="Disordered" evidence="1">
    <location>
        <begin position="881"/>
        <end position="910"/>
    </location>
</feature>
<feature type="region of interest" description="Disordered" evidence="1">
    <location>
        <begin position="777"/>
        <end position="802"/>
    </location>
</feature>
<feature type="region of interest" description="Disordered" evidence="1">
    <location>
        <begin position="820"/>
        <end position="867"/>
    </location>
</feature>
<feature type="region of interest" description="Disordered" evidence="1">
    <location>
        <begin position="257"/>
        <end position="289"/>
    </location>
</feature>
<feature type="compositionally biased region" description="Low complexity" evidence="1">
    <location>
        <begin position="324"/>
        <end position="339"/>
    </location>
</feature>
<feature type="region of interest" description="Disordered" evidence="1">
    <location>
        <begin position="317"/>
        <end position="341"/>
    </location>
</feature>
<gene>
    <name evidence="3" type="ORF">FF38_09603</name>
</gene>
<feature type="region of interest" description="Disordered" evidence="1">
    <location>
        <begin position="1150"/>
        <end position="1208"/>
    </location>
</feature>
<evidence type="ECO:0000313" key="3">
    <source>
        <dbReference type="EMBL" id="KNC23352.1"/>
    </source>
</evidence>
<dbReference type="SUPFAM" id="SSF57625">
    <property type="entry name" value="Invertebrate chitin-binding proteins"/>
    <property type="match status" value="1"/>
</dbReference>
<feature type="compositionally biased region" description="Low complexity" evidence="1">
    <location>
        <begin position="273"/>
        <end position="285"/>
    </location>
</feature>
<dbReference type="GO" id="GO:0005576">
    <property type="term" value="C:extracellular region"/>
    <property type="evidence" value="ECO:0007669"/>
    <property type="project" value="InterPro"/>
</dbReference>
<feature type="region of interest" description="Disordered" evidence="1">
    <location>
        <begin position="577"/>
        <end position="637"/>
    </location>
</feature>
<feature type="region of interest" description="Disordered" evidence="1">
    <location>
        <begin position="1255"/>
        <end position="1322"/>
    </location>
</feature>
<evidence type="ECO:0000259" key="2">
    <source>
        <dbReference type="PROSITE" id="PS50940"/>
    </source>
</evidence>
<feature type="region of interest" description="Disordered" evidence="1">
    <location>
        <begin position="969"/>
        <end position="1026"/>
    </location>
</feature>
<feature type="domain" description="Chitin-binding type-2" evidence="2">
    <location>
        <begin position="1035"/>
        <end position="1094"/>
    </location>
</feature>
<dbReference type="EMBL" id="JRES01001362">
    <property type="protein sequence ID" value="KNC23352.1"/>
    <property type="molecule type" value="Genomic_DNA"/>
</dbReference>
<dbReference type="GO" id="GO:0008061">
    <property type="term" value="F:chitin binding"/>
    <property type="evidence" value="ECO:0007669"/>
    <property type="project" value="InterPro"/>
</dbReference>
<feature type="compositionally biased region" description="Polar residues" evidence="1">
    <location>
        <begin position="262"/>
        <end position="272"/>
    </location>
</feature>
<organism evidence="3 4">
    <name type="scientific">Lucilia cuprina</name>
    <name type="common">Green bottle fly</name>
    <name type="synonym">Australian sheep blowfly</name>
    <dbReference type="NCBI Taxonomy" id="7375"/>
    <lineage>
        <taxon>Eukaryota</taxon>
        <taxon>Metazoa</taxon>
        <taxon>Ecdysozoa</taxon>
        <taxon>Arthropoda</taxon>
        <taxon>Hexapoda</taxon>
        <taxon>Insecta</taxon>
        <taxon>Pterygota</taxon>
        <taxon>Neoptera</taxon>
        <taxon>Endopterygota</taxon>
        <taxon>Diptera</taxon>
        <taxon>Brachycera</taxon>
        <taxon>Muscomorpha</taxon>
        <taxon>Oestroidea</taxon>
        <taxon>Calliphoridae</taxon>
        <taxon>Luciliinae</taxon>
        <taxon>Lucilia</taxon>
    </lineage>
</organism>
<dbReference type="OrthoDB" id="541276at2759"/>
<keyword evidence="4" id="KW-1185">Reference proteome</keyword>
<feature type="compositionally biased region" description="Low complexity" evidence="1">
    <location>
        <begin position="620"/>
        <end position="636"/>
    </location>
</feature>
<accession>A0A0L0BTH8</accession>
<feature type="compositionally biased region" description="Basic and acidic residues" evidence="1">
    <location>
        <begin position="1263"/>
        <end position="1287"/>
    </location>
</feature>
<dbReference type="SMART" id="SM00494">
    <property type="entry name" value="ChtBD2"/>
    <property type="match status" value="1"/>
</dbReference>